<accession>A0ABY3PGD6</accession>
<dbReference type="EMBL" id="CP063845">
    <property type="protein sequence ID" value="UFP92705.1"/>
    <property type="molecule type" value="Genomic_DNA"/>
</dbReference>
<name>A0ABY3PGD6_9CYAN</name>
<dbReference type="Proteomes" id="UP001054846">
    <property type="component" value="Chromosome"/>
</dbReference>
<proteinExistence type="predicted"/>
<keyword evidence="2" id="KW-1185">Reference proteome</keyword>
<protein>
    <submittedName>
        <fullName evidence="1">DUF2993 domain-containing protein</fullName>
    </submittedName>
</protein>
<dbReference type="RefSeq" id="WP_230839691.1">
    <property type="nucleotide sequence ID" value="NZ_CP063845.1"/>
</dbReference>
<evidence type="ECO:0000313" key="1">
    <source>
        <dbReference type="EMBL" id="UFP92705.1"/>
    </source>
</evidence>
<reference evidence="1 2" key="1">
    <citation type="journal article" date="2021" name="Genome Biol. Evol.">
        <title>Complete Genome Sequencing of a Novel Gloeobacter Species from a Waterfall Cave in Mexico.</title>
        <authorList>
            <person name="Saw J.H."/>
            <person name="Cardona T."/>
            <person name="Montejano G."/>
        </authorList>
    </citation>
    <scope>NUCLEOTIDE SEQUENCE [LARGE SCALE GENOMIC DNA]</scope>
    <source>
        <strain evidence="1">MG652769</strain>
    </source>
</reference>
<dbReference type="InterPro" id="IPR021373">
    <property type="entry name" value="DUF2993"/>
</dbReference>
<gene>
    <name evidence="1" type="ORF">ISF26_12740</name>
</gene>
<dbReference type="Pfam" id="PF11209">
    <property type="entry name" value="LmeA"/>
    <property type="match status" value="1"/>
</dbReference>
<sequence length="264" mass="28463">MEIVLSVLAFLTTLTGVAGFYVDGVVRDLIRAQLTTADRLEVRLEAIPNFKLAWGDVDRLRVAGRGLAAKSADLRIARLDVETDGISVELDSLGKVPKLRRPLQAAVNVELSEADLNRALNSPDILKTLESIRVELPGSVGGSGQPEVATFTQPRIALVGGNEVILQSVVKIENRTETLLVSFRAGLAVDEGVRLRLVKPVFTLNEVPVPPELADVFLSGLNQIVDLDQLATQGIVARILKFEVVPGEMHLVGFARVEKIPGAP</sequence>
<evidence type="ECO:0000313" key="2">
    <source>
        <dbReference type="Proteomes" id="UP001054846"/>
    </source>
</evidence>
<organism evidence="1 2">
    <name type="scientific">Gloeobacter morelensis MG652769</name>
    <dbReference type="NCBI Taxonomy" id="2781736"/>
    <lineage>
        <taxon>Bacteria</taxon>
        <taxon>Bacillati</taxon>
        <taxon>Cyanobacteriota</taxon>
        <taxon>Cyanophyceae</taxon>
        <taxon>Gloeobacterales</taxon>
        <taxon>Gloeobacteraceae</taxon>
        <taxon>Gloeobacter</taxon>
        <taxon>Gloeobacter morelensis</taxon>
    </lineage>
</organism>